<evidence type="ECO:0000256" key="2">
    <source>
        <dbReference type="ARBA" id="ARBA00006727"/>
    </source>
</evidence>
<name>A0A084BBQ2_STACB</name>
<feature type="transmembrane region" description="Helical" evidence="4">
    <location>
        <begin position="281"/>
        <end position="300"/>
    </location>
</feature>
<dbReference type="PANTHER" id="PTHR11360:SF234">
    <property type="entry name" value="MFS-TYPE TRANSPORTER DBAD-RELATED"/>
    <property type="match status" value="1"/>
</dbReference>
<feature type="transmembrane region" description="Helical" evidence="4">
    <location>
        <begin position="373"/>
        <end position="394"/>
    </location>
</feature>
<evidence type="ECO:0000256" key="1">
    <source>
        <dbReference type="ARBA" id="ARBA00004141"/>
    </source>
</evidence>
<dbReference type="InterPro" id="IPR036259">
    <property type="entry name" value="MFS_trans_sf"/>
</dbReference>
<feature type="transmembrane region" description="Helical" evidence="4">
    <location>
        <begin position="337"/>
        <end position="361"/>
    </location>
</feature>
<feature type="transmembrane region" description="Helical" evidence="4">
    <location>
        <begin position="136"/>
        <end position="156"/>
    </location>
</feature>
<feature type="transmembrane region" description="Helical" evidence="4">
    <location>
        <begin position="244"/>
        <end position="269"/>
    </location>
</feature>
<keyword evidence="6" id="KW-1185">Reference proteome</keyword>
<feature type="transmembrane region" description="Helical" evidence="4">
    <location>
        <begin position="168"/>
        <end position="191"/>
    </location>
</feature>
<feature type="transmembrane region" description="Helical" evidence="4">
    <location>
        <begin position="312"/>
        <end position="331"/>
    </location>
</feature>
<feature type="transmembrane region" description="Helical" evidence="4">
    <location>
        <begin position="203"/>
        <end position="223"/>
    </location>
</feature>
<dbReference type="HOGENOM" id="CLU_001265_1_1_1"/>
<evidence type="ECO:0000313" key="5">
    <source>
        <dbReference type="EMBL" id="KEY74981.1"/>
    </source>
</evidence>
<feature type="compositionally biased region" description="Basic and acidic residues" evidence="3">
    <location>
        <begin position="1"/>
        <end position="17"/>
    </location>
</feature>
<dbReference type="GO" id="GO:0022857">
    <property type="term" value="F:transmembrane transporter activity"/>
    <property type="evidence" value="ECO:0007669"/>
    <property type="project" value="InterPro"/>
</dbReference>
<evidence type="ECO:0000256" key="3">
    <source>
        <dbReference type="SAM" id="MobiDB-lite"/>
    </source>
</evidence>
<dbReference type="InterPro" id="IPR011701">
    <property type="entry name" value="MFS"/>
</dbReference>
<keyword evidence="4" id="KW-0812">Transmembrane</keyword>
<keyword evidence="4" id="KW-0472">Membrane</keyword>
<dbReference type="PANTHER" id="PTHR11360">
    <property type="entry name" value="MONOCARBOXYLATE TRANSPORTER"/>
    <property type="match status" value="1"/>
</dbReference>
<dbReference type="GO" id="GO:0016020">
    <property type="term" value="C:membrane"/>
    <property type="evidence" value="ECO:0007669"/>
    <property type="project" value="UniProtKB-SubCell"/>
</dbReference>
<feature type="transmembrane region" description="Helical" evidence="4">
    <location>
        <begin position="111"/>
        <end position="130"/>
    </location>
</feature>
<evidence type="ECO:0000313" key="6">
    <source>
        <dbReference type="Proteomes" id="UP000028045"/>
    </source>
</evidence>
<feature type="transmembrane region" description="Helical" evidence="4">
    <location>
        <begin position="85"/>
        <end position="104"/>
    </location>
</feature>
<comment type="similarity">
    <text evidence="2">Belongs to the major facilitator superfamily. Monocarboxylate porter (TC 2.A.1.13) family.</text>
</comment>
<dbReference type="AlphaFoldDB" id="A0A084BBQ2"/>
<dbReference type="Pfam" id="PF07690">
    <property type="entry name" value="MFS_1"/>
    <property type="match status" value="1"/>
</dbReference>
<accession>A0A084BBQ2</accession>
<evidence type="ECO:0008006" key="7">
    <source>
        <dbReference type="Google" id="ProtNLM"/>
    </source>
</evidence>
<proteinExistence type="inferred from homology"/>
<feature type="transmembrane region" description="Helical" evidence="4">
    <location>
        <begin position="406"/>
        <end position="427"/>
    </location>
</feature>
<organism evidence="5 6">
    <name type="scientific">Stachybotrys chartarum (strain CBS 109288 / IBT 7711)</name>
    <name type="common">Toxic black mold</name>
    <name type="synonym">Stilbospora chartarum</name>
    <dbReference type="NCBI Taxonomy" id="1280523"/>
    <lineage>
        <taxon>Eukaryota</taxon>
        <taxon>Fungi</taxon>
        <taxon>Dikarya</taxon>
        <taxon>Ascomycota</taxon>
        <taxon>Pezizomycotina</taxon>
        <taxon>Sordariomycetes</taxon>
        <taxon>Hypocreomycetidae</taxon>
        <taxon>Hypocreales</taxon>
        <taxon>Stachybotryaceae</taxon>
        <taxon>Stachybotrys</taxon>
    </lineage>
</organism>
<dbReference type="Gene3D" id="1.20.1250.20">
    <property type="entry name" value="MFS general substrate transporter like domains"/>
    <property type="match status" value="2"/>
</dbReference>
<dbReference type="OrthoDB" id="6509908at2759"/>
<dbReference type="SUPFAM" id="SSF103473">
    <property type="entry name" value="MFS general substrate transporter"/>
    <property type="match status" value="1"/>
</dbReference>
<dbReference type="Proteomes" id="UP000028045">
    <property type="component" value="Unassembled WGS sequence"/>
</dbReference>
<dbReference type="InterPro" id="IPR050327">
    <property type="entry name" value="Proton-linked_MCT"/>
</dbReference>
<keyword evidence="4" id="KW-1133">Transmembrane helix</keyword>
<evidence type="ECO:0000256" key="4">
    <source>
        <dbReference type="SAM" id="Phobius"/>
    </source>
</evidence>
<comment type="subcellular location">
    <subcellularLocation>
        <location evidence="1">Membrane</location>
        <topology evidence="1">Multi-pass membrane protein</topology>
    </subcellularLocation>
</comment>
<reference evidence="5 6" key="1">
    <citation type="journal article" date="2014" name="BMC Genomics">
        <title>Comparative genome sequencing reveals chemotype-specific gene clusters in the toxigenic black mold Stachybotrys.</title>
        <authorList>
            <person name="Semeiks J."/>
            <person name="Borek D."/>
            <person name="Otwinowski Z."/>
            <person name="Grishin N.V."/>
        </authorList>
    </citation>
    <scope>NUCLEOTIDE SEQUENCE [LARGE SCALE GENOMIC DNA]</scope>
    <source>
        <strain evidence="6">CBS 109288 / IBT 7711</strain>
    </source>
</reference>
<protein>
    <recommendedName>
        <fullName evidence="7">Major facilitator superfamily (MFS) profile domain-containing protein</fullName>
    </recommendedName>
</protein>
<gene>
    <name evidence="5" type="ORF">S7711_01328</name>
</gene>
<sequence length="437" mass="46622">MSSIEQSHDSSTAEHSSEIPPAEKAPNVAGPLASTPPPDGGLKAWLQVAGAFSVSFNTWGLLNTFGIFQTYYEGGELFQNTSSNISWIGAIQSFLVLMGGLVSGPLYDRGYLRFLIGLGSFGIVFGLMMLSLATEYWQVLLAQGFCVGLGAGLLFTPSVSVLQGYFRANIGLASGVAAAGSSLGGIIYPIVFYRLIDRIGFSWTVRTIGFIALATLLAPNVFLKQRVKPPGVRRFIDTTAFTDAPYMIFTIGCVFGFVGLYVMFFYISYYALQTGITDAAMAFYIVPIMNAASTFGRVLPNWLSDQTGPLNLMIPGGFICGVLVLSMQAVHTLAGEVVIAILFGFFSGVFIALPTVAFIVLTADKSRIGTRIGMGFAFLGVGTLTGGPGGGAILQQTGNGHNWTSTWVFGGVMLLASGFIFTTLRIWKSGFRLKVKA</sequence>
<feature type="region of interest" description="Disordered" evidence="3">
    <location>
        <begin position="1"/>
        <end position="33"/>
    </location>
</feature>
<dbReference type="EMBL" id="KL647405">
    <property type="protein sequence ID" value="KEY74981.1"/>
    <property type="molecule type" value="Genomic_DNA"/>
</dbReference>